<keyword evidence="3" id="KW-1003">Cell membrane</keyword>
<name>C7MZF0_SACVD</name>
<evidence type="ECO:0000259" key="9">
    <source>
        <dbReference type="Pfam" id="PF00892"/>
    </source>
</evidence>
<sequence length="351" mass="36898">MIMTSSDTTADATTVARPRSRSRGIVLLVLASLCFGSSGVLGKPAMLSGLTPEQVATARISIAAVVLLLGVGLTRPALLRVRRGQWRLLLGYGLLGVAGVQLFYFLAAARVPVGIAILLEFTSPVLVALWVRFVRRVRLPWPMWTGIGLALLGLALVARVHEGLVLDVLGLLAGIAAALCSAAYFLIGEQGVASHHPLSMVTWGMVIAAVAVCLIAPPWTMPSSTLLSSAEFGPWRPPVWLLLVTVAVLSTVFAYLAGITALRHLPASTASVLALLEPLVATSMAWALLGEALVWVQILGAFVLLGGALLVQLTAPAAQGGPTGPVEPLPGEAPSEDRVFRRSRKERQGEP</sequence>
<evidence type="ECO:0000256" key="8">
    <source>
        <dbReference type="SAM" id="Phobius"/>
    </source>
</evidence>
<dbReference type="InterPro" id="IPR000620">
    <property type="entry name" value="EamA_dom"/>
</dbReference>
<evidence type="ECO:0000256" key="2">
    <source>
        <dbReference type="ARBA" id="ARBA00007362"/>
    </source>
</evidence>
<feature type="domain" description="EamA" evidence="9">
    <location>
        <begin position="23"/>
        <end position="158"/>
    </location>
</feature>
<dbReference type="Proteomes" id="UP000000841">
    <property type="component" value="Chromosome"/>
</dbReference>
<feature type="transmembrane region" description="Helical" evidence="8">
    <location>
        <begin position="164"/>
        <end position="186"/>
    </location>
</feature>
<dbReference type="GO" id="GO:0005886">
    <property type="term" value="C:plasma membrane"/>
    <property type="evidence" value="ECO:0007669"/>
    <property type="project" value="UniProtKB-SubCell"/>
</dbReference>
<dbReference type="InterPro" id="IPR051258">
    <property type="entry name" value="Diverse_Substrate_Transporter"/>
</dbReference>
<feature type="transmembrane region" description="Helical" evidence="8">
    <location>
        <begin position="239"/>
        <end position="258"/>
    </location>
</feature>
<keyword evidence="6 8" id="KW-0472">Membrane</keyword>
<feature type="transmembrane region" description="Helical" evidence="8">
    <location>
        <begin position="58"/>
        <end position="77"/>
    </location>
</feature>
<organism evidence="10 11">
    <name type="scientific">Saccharomonospora viridis (strain ATCC 15386 / DSM 43017 / JCM 3036 / CCUG 5913 / NBRC 12207 / NCIMB 9602 / P101)</name>
    <name type="common">Thermoactinomyces viridis</name>
    <dbReference type="NCBI Taxonomy" id="471857"/>
    <lineage>
        <taxon>Bacteria</taxon>
        <taxon>Bacillati</taxon>
        <taxon>Actinomycetota</taxon>
        <taxon>Actinomycetes</taxon>
        <taxon>Pseudonocardiales</taxon>
        <taxon>Pseudonocardiaceae</taxon>
        <taxon>Saccharomonospora</taxon>
    </lineage>
</organism>
<evidence type="ECO:0000256" key="6">
    <source>
        <dbReference type="ARBA" id="ARBA00023136"/>
    </source>
</evidence>
<feature type="transmembrane region" description="Helical" evidence="8">
    <location>
        <begin position="270"/>
        <end position="289"/>
    </location>
</feature>
<dbReference type="STRING" id="471857.Svir_25230"/>
<evidence type="ECO:0000313" key="11">
    <source>
        <dbReference type="Proteomes" id="UP000000841"/>
    </source>
</evidence>
<dbReference type="KEGG" id="svi:Svir_25230"/>
<dbReference type="PANTHER" id="PTHR42920">
    <property type="entry name" value="OS03G0707200 PROTEIN-RELATED"/>
    <property type="match status" value="1"/>
</dbReference>
<dbReference type="HOGENOM" id="CLU_033863_1_1_11"/>
<evidence type="ECO:0000256" key="5">
    <source>
        <dbReference type="ARBA" id="ARBA00022989"/>
    </source>
</evidence>
<dbReference type="AlphaFoldDB" id="C7MZF0"/>
<evidence type="ECO:0000256" key="4">
    <source>
        <dbReference type="ARBA" id="ARBA00022692"/>
    </source>
</evidence>
<dbReference type="eggNOG" id="COG0697">
    <property type="taxonomic scope" value="Bacteria"/>
</dbReference>
<comment type="subcellular location">
    <subcellularLocation>
        <location evidence="1">Cell membrane</location>
        <topology evidence="1">Multi-pass membrane protein</topology>
    </subcellularLocation>
</comment>
<protein>
    <submittedName>
        <fullName evidence="10">Predicted permease, DMT superfamily</fullName>
    </submittedName>
</protein>
<feature type="transmembrane region" description="Helical" evidence="8">
    <location>
        <begin position="113"/>
        <end position="134"/>
    </location>
</feature>
<evidence type="ECO:0000256" key="1">
    <source>
        <dbReference type="ARBA" id="ARBA00004651"/>
    </source>
</evidence>
<accession>C7MZF0</accession>
<feature type="compositionally biased region" description="Basic and acidic residues" evidence="7">
    <location>
        <begin position="335"/>
        <end position="351"/>
    </location>
</feature>
<dbReference type="Pfam" id="PF00892">
    <property type="entry name" value="EamA"/>
    <property type="match status" value="2"/>
</dbReference>
<keyword evidence="5 8" id="KW-1133">Transmembrane helix</keyword>
<feature type="domain" description="EamA" evidence="9">
    <location>
        <begin position="169"/>
        <end position="311"/>
    </location>
</feature>
<dbReference type="EMBL" id="CP001683">
    <property type="protein sequence ID" value="ACU97517.1"/>
    <property type="molecule type" value="Genomic_DNA"/>
</dbReference>
<proteinExistence type="inferred from homology"/>
<comment type="similarity">
    <text evidence="2">Belongs to the EamA transporter family.</text>
</comment>
<keyword evidence="11" id="KW-1185">Reference proteome</keyword>
<dbReference type="PANTHER" id="PTHR42920:SF5">
    <property type="entry name" value="EAMA DOMAIN-CONTAINING PROTEIN"/>
    <property type="match status" value="1"/>
</dbReference>
<dbReference type="SUPFAM" id="SSF103481">
    <property type="entry name" value="Multidrug resistance efflux transporter EmrE"/>
    <property type="match status" value="2"/>
</dbReference>
<reference evidence="10 11" key="1">
    <citation type="journal article" date="2009" name="Stand. Genomic Sci.">
        <title>Complete genome sequence of Saccharomonospora viridis type strain (P101).</title>
        <authorList>
            <person name="Pati A."/>
            <person name="Sikorski J."/>
            <person name="Nolan M."/>
            <person name="Lapidus A."/>
            <person name="Copeland A."/>
            <person name="Glavina Del Rio T."/>
            <person name="Lucas S."/>
            <person name="Chen F."/>
            <person name="Tice H."/>
            <person name="Pitluck S."/>
            <person name="Cheng J.F."/>
            <person name="Chertkov O."/>
            <person name="Brettin T."/>
            <person name="Han C."/>
            <person name="Detter J.C."/>
            <person name="Kuske C."/>
            <person name="Bruce D."/>
            <person name="Goodwin L."/>
            <person name="Chain P."/>
            <person name="D'haeseleer P."/>
            <person name="Chen A."/>
            <person name="Palaniappan K."/>
            <person name="Ivanova N."/>
            <person name="Mavromatis K."/>
            <person name="Mikhailova N."/>
            <person name="Rohde M."/>
            <person name="Tindall B.J."/>
            <person name="Goker M."/>
            <person name="Bristow J."/>
            <person name="Eisen J.A."/>
            <person name="Markowitz V."/>
            <person name="Hugenholtz P."/>
            <person name="Kyrpides N.C."/>
            <person name="Klenk H.P."/>
        </authorList>
    </citation>
    <scope>NUCLEOTIDE SEQUENCE [LARGE SCALE GENOMIC DNA]</scope>
    <source>
        <strain evidence="11">ATCC 15386 / DSM 43017 / JCM 3036 / NBRC 12207 / P101</strain>
    </source>
</reference>
<gene>
    <name evidence="10" type="ordered locus">Svir_25230</name>
</gene>
<evidence type="ECO:0000313" key="10">
    <source>
        <dbReference type="EMBL" id="ACU97517.1"/>
    </source>
</evidence>
<dbReference type="InterPro" id="IPR037185">
    <property type="entry name" value="EmrE-like"/>
</dbReference>
<evidence type="ECO:0000256" key="7">
    <source>
        <dbReference type="SAM" id="MobiDB-lite"/>
    </source>
</evidence>
<feature type="transmembrane region" description="Helical" evidence="8">
    <location>
        <begin position="89"/>
        <end position="107"/>
    </location>
</feature>
<evidence type="ECO:0000256" key="3">
    <source>
        <dbReference type="ARBA" id="ARBA00022475"/>
    </source>
</evidence>
<feature type="transmembrane region" description="Helical" evidence="8">
    <location>
        <begin position="141"/>
        <end position="158"/>
    </location>
</feature>
<keyword evidence="4 8" id="KW-0812">Transmembrane</keyword>
<feature type="region of interest" description="Disordered" evidence="7">
    <location>
        <begin position="321"/>
        <end position="351"/>
    </location>
</feature>
<feature type="transmembrane region" description="Helical" evidence="8">
    <location>
        <begin position="198"/>
        <end position="219"/>
    </location>
</feature>
<feature type="transmembrane region" description="Helical" evidence="8">
    <location>
        <begin position="295"/>
        <end position="315"/>
    </location>
</feature>